<dbReference type="GO" id="GO:0004519">
    <property type="term" value="F:endonuclease activity"/>
    <property type="evidence" value="ECO:0007669"/>
    <property type="project" value="UniProtKB-KW"/>
</dbReference>
<accession>A0A1N5WIM5</accession>
<sequence length="365" mass="38083">MADRWYRTTRRALAVVCLIAAAAVPAGSSAASTTRSAALRVLQMNLCNSGRAGCYTGRSVTAAAEAISAELPDVVSLNEICRDDVAALEGVLANVHTGGAVVSAFTAAGDRPSGSVTQCRNGEPYGIGLLTHLKAASTPYTVRSGIYPTQDVSDPEQRAWVCVHVPRALHACTTHLAATSLTVALAQCHHLLDTVVPAIRRSSGYAPTVLSGDLNLRHDRSPDVRSCMPPDYLRVDDGALQHLMATADVTICCSRSIGMHGATDHPGLLATLTIEGRRPGWTRSHSAGPLPAPCRSAAVDQPAAAGYRTMRATAPLKDTSCTDGRGCGASSARHRATDTMPGSTSSIPSSRPANCSVLRARNLPS</sequence>
<feature type="region of interest" description="Disordered" evidence="1">
    <location>
        <begin position="320"/>
        <end position="354"/>
    </location>
</feature>
<dbReference type="GO" id="GO:0004527">
    <property type="term" value="F:exonuclease activity"/>
    <property type="evidence" value="ECO:0007669"/>
    <property type="project" value="UniProtKB-KW"/>
</dbReference>
<dbReference type="AlphaFoldDB" id="A0A1N5WIM5"/>
<evidence type="ECO:0000313" key="4">
    <source>
        <dbReference type="Proteomes" id="UP000185124"/>
    </source>
</evidence>
<dbReference type="InterPro" id="IPR036691">
    <property type="entry name" value="Endo/exonu/phosph_ase_sf"/>
</dbReference>
<name>A0A1N5WIM5_9ACTN</name>
<keyword evidence="3" id="KW-0269">Exonuclease</keyword>
<dbReference type="Proteomes" id="UP000185124">
    <property type="component" value="Unassembled WGS sequence"/>
</dbReference>
<evidence type="ECO:0000256" key="2">
    <source>
        <dbReference type="SAM" id="SignalP"/>
    </source>
</evidence>
<dbReference type="EMBL" id="FSQT01000001">
    <property type="protein sequence ID" value="SIM85034.1"/>
    <property type="molecule type" value="Genomic_DNA"/>
</dbReference>
<keyword evidence="3" id="KW-0540">Nuclease</keyword>
<evidence type="ECO:0000313" key="3">
    <source>
        <dbReference type="EMBL" id="SIM85034.1"/>
    </source>
</evidence>
<proteinExistence type="predicted"/>
<keyword evidence="3" id="KW-0255">Endonuclease</keyword>
<feature type="compositionally biased region" description="Polar residues" evidence="1">
    <location>
        <begin position="340"/>
        <end position="353"/>
    </location>
</feature>
<reference evidence="4" key="1">
    <citation type="submission" date="2016-12" db="EMBL/GenBank/DDBJ databases">
        <authorList>
            <person name="Varghese N."/>
            <person name="Submissions S."/>
        </authorList>
    </citation>
    <scope>NUCLEOTIDE SEQUENCE [LARGE SCALE GENOMIC DNA]</scope>
    <source>
        <strain evidence="4">DSM 45599</strain>
    </source>
</reference>
<feature type="signal peptide" evidence="2">
    <location>
        <begin position="1"/>
        <end position="30"/>
    </location>
</feature>
<feature type="chain" id="PRO_5012387598" evidence="2">
    <location>
        <begin position="31"/>
        <end position="365"/>
    </location>
</feature>
<organism evidence="3 4">
    <name type="scientific">Micromonospora cremea</name>
    <dbReference type="NCBI Taxonomy" id="709881"/>
    <lineage>
        <taxon>Bacteria</taxon>
        <taxon>Bacillati</taxon>
        <taxon>Actinomycetota</taxon>
        <taxon>Actinomycetes</taxon>
        <taxon>Micromonosporales</taxon>
        <taxon>Micromonosporaceae</taxon>
        <taxon>Micromonospora</taxon>
    </lineage>
</organism>
<gene>
    <name evidence="3" type="ORF">SAMN04489832_2489</name>
</gene>
<dbReference type="SUPFAM" id="SSF56219">
    <property type="entry name" value="DNase I-like"/>
    <property type="match status" value="1"/>
</dbReference>
<keyword evidence="4" id="KW-1185">Reference proteome</keyword>
<keyword evidence="3" id="KW-0378">Hydrolase</keyword>
<evidence type="ECO:0000256" key="1">
    <source>
        <dbReference type="SAM" id="MobiDB-lite"/>
    </source>
</evidence>
<protein>
    <submittedName>
        <fullName evidence="3">Endonuclease/Exonuclease/phosphatase family protein</fullName>
    </submittedName>
</protein>
<dbReference type="Gene3D" id="3.60.10.10">
    <property type="entry name" value="Endonuclease/exonuclease/phosphatase"/>
    <property type="match status" value="1"/>
</dbReference>
<keyword evidence="2" id="KW-0732">Signal</keyword>